<proteinExistence type="predicted"/>
<name>A0A3M0LY71_9RHOB</name>
<accession>A0A3M0LY71</accession>
<sequence>MVKNIEQPDFNFAYAELQLSISTPINNQLAFFAWTLACFTAWQIYNGRHNSKLFRKGISNAWAVIIPIGMVALLVSIIVGFFARVALLQYVEMLKMGVFYDPVKGVFDYAPGVKEISRRYNFLTATQAVLVGVYMLVVCIWAFLHLRWFAFRAEGG</sequence>
<dbReference type="RefSeq" id="WP_122114508.1">
    <property type="nucleotide sequence ID" value="NZ_QOKZ01000020.1"/>
</dbReference>
<evidence type="ECO:0000313" key="2">
    <source>
        <dbReference type="EMBL" id="RMC30115.1"/>
    </source>
</evidence>
<organism evidence="2 3">
    <name type="scientific">Paracoccus alkanivorans</name>
    <dbReference type="NCBI Taxonomy" id="2116655"/>
    <lineage>
        <taxon>Bacteria</taxon>
        <taxon>Pseudomonadati</taxon>
        <taxon>Pseudomonadota</taxon>
        <taxon>Alphaproteobacteria</taxon>
        <taxon>Rhodobacterales</taxon>
        <taxon>Paracoccaceae</taxon>
        <taxon>Paracoccus</taxon>
    </lineage>
</organism>
<keyword evidence="3" id="KW-1185">Reference proteome</keyword>
<comment type="caution">
    <text evidence="2">The sequence shown here is derived from an EMBL/GenBank/DDBJ whole genome shotgun (WGS) entry which is preliminary data.</text>
</comment>
<protein>
    <submittedName>
        <fullName evidence="2">Uncharacterized protein</fullName>
    </submittedName>
</protein>
<dbReference type="EMBL" id="QOKZ01000020">
    <property type="protein sequence ID" value="RMC30115.1"/>
    <property type="molecule type" value="Genomic_DNA"/>
</dbReference>
<keyword evidence="1" id="KW-1133">Transmembrane helix</keyword>
<evidence type="ECO:0000313" key="3">
    <source>
        <dbReference type="Proteomes" id="UP000273516"/>
    </source>
</evidence>
<keyword evidence="1" id="KW-0812">Transmembrane</keyword>
<feature type="transmembrane region" description="Helical" evidence="1">
    <location>
        <begin position="29"/>
        <end position="45"/>
    </location>
</feature>
<feature type="transmembrane region" description="Helical" evidence="1">
    <location>
        <begin position="122"/>
        <end position="144"/>
    </location>
</feature>
<dbReference type="AlphaFoldDB" id="A0A3M0LY71"/>
<evidence type="ECO:0000256" key="1">
    <source>
        <dbReference type="SAM" id="Phobius"/>
    </source>
</evidence>
<dbReference type="Proteomes" id="UP000273516">
    <property type="component" value="Unassembled WGS sequence"/>
</dbReference>
<reference evidence="2 3" key="1">
    <citation type="submission" date="2018-07" db="EMBL/GenBank/DDBJ databases">
        <authorList>
            <person name="Zhang Y."/>
            <person name="Wang L."/>
            <person name="Ma S."/>
        </authorList>
    </citation>
    <scope>NUCLEOTIDE SEQUENCE [LARGE SCALE GENOMIC DNA]</scope>
    <source>
        <strain evidence="2 3">4-2</strain>
    </source>
</reference>
<gene>
    <name evidence="2" type="ORF">C9E81_22015</name>
</gene>
<keyword evidence="1" id="KW-0472">Membrane</keyword>
<feature type="transmembrane region" description="Helical" evidence="1">
    <location>
        <begin position="65"/>
        <end position="87"/>
    </location>
</feature>